<dbReference type="PANTHER" id="PTHR15021:SF0">
    <property type="entry name" value="DISCO-RELATED, ISOFORM A-RELATED"/>
    <property type="match status" value="1"/>
</dbReference>
<dbReference type="EMBL" id="SRMA01027026">
    <property type="protein sequence ID" value="TRY60730.1"/>
    <property type="molecule type" value="Genomic_DNA"/>
</dbReference>
<evidence type="ECO:0000313" key="5">
    <source>
        <dbReference type="Proteomes" id="UP000316079"/>
    </source>
</evidence>
<dbReference type="InterPro" id="IPR040436">
    <property type="entry name" value="Disconnected-like"/>
</dbReference>
<dbReference type="PANTHER" id="PTHR15021">
    <property type="entry name" value="DISCONNECTED-RELATED"/>
    <property type="match status" value="1"/>
</dbReference>
<dbReference type="PROSITE" id="PS00028">
    <property type="entry name" value="ZINC_FINGER_C2H2_1"/>
    <property type="match status" value="1"/>
</dbReference>
<dbReference type="Gene3D" id="3.30.160.60">
    <property type="entry name" value="Classic Zinc Finger"/>
    <property type="match status" value="1"/>
</dbReference>
<dbReference type="Proteomes" id="UP000316079">
    <property type="component" value="Unassembled WGS sequence"/>
</dbReference>
<reference evidence="4 5" key="1">
    <citation type="journal article" date="2019" name="Sci. Data">
        <title>Hybrid genome assembly and annotation of Danionella translucida.</title>
        <authorList>
            <person name="Kadobianskyi M."/>
            <person name="Schulze L."/>
            <person name="Schuelke M."/>
            <person name="Judkewitz B."/>
        </authorList>
    </citation>
    <scope>NUCLEOTIDE SEQUENCE [LARGE SCALE GENOMIC DNA]</scope>
    <source>
        <strain evidence="4 5">Bolton</strain>
    </source>
</reference>
<sequence length="355" mass="40537">MQDSTGNILDRWNSVTPEEEQMILRQFLRYGETRSIVEIMMEEADSERSFTTDFISPGASLKQTQALQQPALHMSEEHEPSYTSPLEQQPSTTKQQRLRDVNLGSQNPEPRFQTAPGTRMPQSATKKCEQDEVQILPDGEKKTQNWSSSSSNKCRVKCDACEKTFYDKGTLKIHFNAVHLKIKHRCTIDGCEMMFSSLRSRNRHSANPNPRLHAALERTARPFISRPAFHRENSVSIATSDFMTVKQSEISRGGAKGCVTNQIEVTQVMAKKKKSRKSSTPLKIKQNHQTMLPRQPVNALHGNQPQIRFTNQLCDHKQLQKMLYGCHDISYNDKKGMNDKWTAIWQPMAGVKEET</sequence>
<keyword evidence="5" id="KW-1185">Reference proteome</keyword>
<dbReference type="GO" id="GO:0006355">
    <property type="term" value="P:regulation of DNA-templated transcription"/>
    <property type="evidence" value="ECO:0007669"/>
    <property type="project" value="TreeGrafter"/>
</dbReference>
<evidence type="ECO:0000259" key="3">
    <source>
        <dbReference type="PROSITE" id="PS50157"/>
    </source>
</evidence>
<gene>
    <name evidence="4" type="ORF">DNTS_007804</name>
</gene>
<dbReference type="SMART" id="SM00355">
    <property type="entry name" value="ZnF_C2H2"/>
    <property type="match status" value="2"/>
</dbReference>
<keyword evidence="1" id="KW-0479">Metal-binding</keyword>
<evidence type="ECO:0000256" key="2">
    <source>
        <dbReference type="SAM" id="MobiDB-lite"/>
    </source>
</evidence>
<organism evidence="4 5">
    <name type="scientific">Danionella cerebrum</name>
    <dbReference type="NCBI Taxonomy" id="2873325"/>
    <lineage>
        <taxon>Eukaryota</taxon>
        <taxon>Metazoa</taxon>
        <taxon>Chordata</taxon>
        <taxon>Craniata</taxon>
        <taxon>Vertebrata</taxon>
        <taxon>Euteleostomi</taxon>
        <taxon>Actinopterygii</taxon>
        <taxon>Neopterygii</taxon>
        <taxon>Teleostei</taxon>
        <taxon>Ostariophysi</taxon>
        <taxon>Cypriniformes</taxon>
        <taxon>Danionidae</taxon>
        <taxon>Danioninae</taxon>
        <taxon>Danionella</taxon>
    </lineage>
</organism>
<proteinExistence type="predicted"/>
<feature type="region of interest" description="Disordered" evidence="2">
    <location>
        <begin position="63"/>
        <end position="124"/>
    </location>
</feature>
<dbReference type="GO" id="GO:0005634">
    <property type="term" value="C:nucleus"/>
    <property type="evidence" value="ECO:0007669"/>
    <property type="project" value="TreeGrafter"/>
</dbReference>
<accession>A0A553N5L8</accession>
<feature type="compositionally biased region" description="Polar residues" evidence="2">
    <location>
        <begin position="81"/>
        <end position="95"/>
    </location>
</feature>
<protein>
    <recommendedName>
        <fullName evidence="3">C2H2-type domain-containing protein</fullName>
    </recommendedName>
</protein>
<keyword evidence="1" id="KW-0863">Zinc-finger</keyword>
<comment type="caution">
    <text evidence="4">The sequence shown here is derived from an EMBL/GenBank/DDBJ whole genome shotgun (WGS) entry which is preliminary data.</text>
</comment>
<dbReference type="InterPro" id="IPR013087">
    <property type="entry name" value="Znf_C2H2_type"/>
</dbReference>
<dbReference type="GO" id="GO:0008270">
    <property type="term" value="F:zinc ion binding"/>
    <property type="evidence" value="ECO:0007669"/>
    <property type="project" value="UniProtKB-KW"/>
</dbReference>
<evidence type="ECO:0000313" key="4">
    <source>
        <dbReference type="EMBL" id="TRY60730.1"/>
    </source>
</evidence>
<name>A0A553N5L8_9TELE</name>
<dbReference type="AlphaFoldDB" id="A0A553N5L8"/>
<evidence type="ECO:0000256" key="1">
    <source>
        <dbReference type="PROSITE-ProRule" id="PRU00042"/>
    </source>
</evidence>
<dbReference type="PROSITE" id="PS50157">
    <property type="entry name" value="ZINC_FINGER_C2H2_2"/>
    <property type="match status" value="1"/>
</dbReference>
<feature type="domain" description="C2H2-type" evidence="3">
    <location>
        <begin position="156"/>
        <end position="184"/>
    </location>
</feature>
<keyword evidence="1" id="KW-0862">Zinc</keyword>
<dbReference type="OrthoDB" id="10070972at2759"/>